<accession>A0A246RTQ0</accession>
<dbReference type="SUPFAM" id="SSF53850">
    <property type="entry name" value="Periplasmic binding protein-like II"/>
    <property type="match status" value="1"/>
</dbReference>
<dbReference type="OrthoDB" id="9807888at2"/>
<reference evidence="5 6" key="1">
    <citation type="submission" date="2017-03" db="EMBL/GenBank/DDBJ databases">
        <title>Whole genome sequence of Micromonospora wenchangensis, isolated from mangrove soil.</title>
        <authorList>
            <person name="Yang H."/>
        </authorList>
    </citation>
    <scope>NUCLEOTIDE SEQUENCE [LARGE SCALE GENOMIC DNA]</scope>
    <source>
        <strain evidence="5 6">CCTCC AA 2012002</strain>
    </source>
</reference>
<dbReference type="GO" id="GO:0006865">
    <property type="term" value="P:amino acid transport"/>
    <property type="evidence" value="ECO:0007669"/>
    <property type="project" value="TreeGrafter"/>
</dbReference>
<dbReference type="SMART" id="SM00062">
    <property type="entry name" value="PBPb"/>
    <property type="match status" value="1"/>
</dbReference>
<evidence type="ECO:0000313" key="6">
    <source>
        <dbReference type="Proteomes" id="UP000197174"/>
    </source>
</evidence>
<keyword evidence="6" id="KW-1185">Reference proteome</keyword>
<dbReference type="EMBL" id="MZMV01000002">
    <property type="protein sequence ID" value="OWV12943.1"/>
    <property type="molecule type" value="Genomic_DNA"/>
</dbReference>
<dbReference type="AlphaFoldDB" id="A0A246RTQ0"/>
<proteinExistence type="inferred from homology"/>
<feature type="domain" description="Solute-binding protein family 3/N-terminal" evidence="4">
    <location>
        <begin position="20"/>
        <end position="249"/>
    </location>
</feature>
<dbReference type="CDD" id="cd13692">
    <property type="entry name" value="PBP2_BztA"/>
    <property type="match status" value="1"/>
</dbReference>
<dbReference type="InterPro" id="IPR001638">
    <property type="entry name" value="Solute-binding_3/MltF_N"/>
</dbReference>
<dbReference type="Gene3D" id="3.40.190.10">
    <property type="entry name" value="Periplasmic binding protein-like II"/>
    <property type="match status" value="2"/>
</dbReference>
<comment type="similarity">
    <text evidence="1">Belongs to the bacterial solute-binding protein 3 family.</text>
</comment>
<organism evidence="5 6">
    <name type="scientific">Micromonospora wenchangensis</name>
    <dbReference type="NCBI Taxonomy" id="1185415"/>
    <lineage>
        <taxon>Bacteria</taxon>
        <taxon>Bacillati</taxon>
        <taxon>Actinomycetota</taxon>
        <taxon>Actinomycetes</taxon>
        <taxon>Micromonosporales</taxon>
        <taxon>Micromonosporaceae</taxon>
        <taxon>Micromonospora</taxon>
    </lineage>
</organism>
<evidence type="ECO:0000256" key="2">
    <source>
        <dbReference type="ARBA" id="ARBA00022448"/>
    </source>
</evidence>
<comment type="caution">
    <text evidence="5">The sequence shown here is derived from an EMBL/GenBank/DDBJ whole genome shotgun (WGS) entry which is preliminary data.</text>
</comment>
<dbReference type="RefSeq" id="WP_088642003.1">
    <property type="nucleotide sequence ID" value="NZ_MZMV01000002.1"/>
</dbReference>
<evidence type="ECO:0000313" key="5">
    <source>
        <dbReference type="EMBL" id="OWV12943.1"/>
    </source>
</evidence>
<name>A0A246RTQ0_9ACTN</name>
<evidence type="ECO:0000256" key="3">
    <source>
        <dbReference type="ARBA" id="ARBA00022729"/>
    </source>
</evidence>
<dbReference type="PANTHER" id="PTHR30085:SF7">
    <property type="entry name" value="AMINO-ACID ABC TRANSPORTER-BINDING PROTEIN YHDW-RELATED"/>
    <property type="match status" value="1"/>
</dbReference>
<dbReference type="PANTHER" id="PTHR30085">
    <property type="entry name" value="AMINO ACID ABC TRANSPORTER PERMEASE"/>
    <property type="match status" value="1"/>
</dbReference>
<gene>
    <name evidence="5" type="ORF">B5D80_02000</name>
</gene>
<sequence length="318" mass="32923">MTSVLTSTTARLDRVRRHGAVRAGVSTGIRGLSAPDTDGRWQGLDVDTARAVAAAVLGDANAVEFVPLTPDQRMPALAGDDIDLLTCNATWTVSREAGFGATFVATTCYDGGAFLVPRSAGVTAAAQLAGRRIGVLGGTSSAASLARYYAPLGAEVEVVPYPDAADALVGYRDGAVDAYVCDGVVLAAEKTRLPDPDAHVVLPELISREPMGPAVADGDSHWLKTVRWIIFALIAAEEEGLTSATVGQGAASALLDAQAHLGDTLGLPRTWIGDAVGQVGNYGEVYDRSFGAASGLDVPRGLNDLWTRGGLMYAPPFA</sequence>
<evidence type="ECO:0000256" key="1">
    <source>
        <dbReference type="ARBA" id="ARBA00010333"/>
    </source>
</evidence>
<evidence type="ECO:0000259" key="4">
    <source>
        <dbReference type="SMART" id="SM00062"/>
    </source>
</evidence>
<protein>
    <recommendedName>
        <fullName evidence="4">Solute-binding protein family 3/N-terminal domain-containing protein</fullName>
    </recommendedName>
</protein>
<dbReference type="Pfam" id="PF00497">
    <property type="entry name" value="SBP_bac_3"/>
    <property type="match status" value="1"/>
</dbReference>
<dbReference type="Proteomes" id="UP000197174">
    <property type="component" value="Unassembled WGS sequence"/>
</dbReference>
<keyword evidence="2" id="KW-0813">Transport</keyword>
<dbReference type="InterPro" id="IPR051455">
    <property type="entry name" value="Bact_solute-bind_prot3"/>
</dbReference>
<keyword evidence="3" id="KW-0732">Signal</keyword>